<organism evidence="1 2">
    <name type="scientific">Smallanthus sonchifolius</name>
    <dbReference type="NCBI Taxonomy" id="185202"/>
    <lineage>
        <taxon>Eukaryota</taxon>
        <taxon>Viridiplantae</taxon>
        <taxon>Streptophyta</taxon>
        <taxon>Embryophyta</taxon>
        <taxon>Tracheophyta</taxon>
        <taxon>Spermatophyta</taxon>
        <taxon>Magnoliopsida</taxon>
        <taxon>eudicotyledons</taxon>
        <taxon>Gunneridae</taxon>
        <taxon>Pentapetalae</taxon>
        <taxon>asterids</taxon>
        <taxon>campanulids</taxon>
        <taxon>Asterales</taxon>
        <taxon>Asteraceae</taxon>
        <taxon>Asteroideae</taxon>
        <taxon>Heliantheae alliance</taxon>
        <taxon>Millerieae</taxon>
        <taxon>Smallanthus</taxon>
    </lineage>
</organism>
<evidence type="ECO:0000313" key="2">
    <source>
        <dbReference type="Proteomes" id="UP001056120"/>
    </source>
</evidence>
<protein>
    <submittedName>
        <fullName evidence="1">Uncharacterized protein</fullName>
    </submittedName>
</protein>
<reference evidence="1 2" key="2">
    <citation type="journal article" date="2022" name="Mol. Ecol. Resour.">
        <title>The genomes of chicory, endive, great burdock and yacon provide insights into Asteraceae paleo-polyploidization history and plant inulin production.</title>
        <authorList>
            <person name="Fan W."/>
            <person name="Wang S."/>
            <person name="Wang H."/>
            <person name="Wang A."/>
            <person name="Jiang F."/>
            <person name="Liu H."/>
            <person name="Zhao H."/>
            <person name="Xu D."/>
            <person name="Zhang Y."/>
        </authorList>
    </citation>
    <scope>NUCLEOTIDE SEQUENCE [LARGE SCALE GENOMIC DNA]</scope>
    <source>
        <strain evidence="2">cv. Yunnan</strain>
        <tissue evidence="1">Leaves</tissue>
    </source>
</reference>
<sequence>MSPLYSTRWWSCASCDGSCDCHLKQSVLAFSENVSGTSAKEVMDMVLLTQYFDTMKDIGASSKSNVVFLPHGPGAVKDIASQTHEGLLQAETVQA</sequence>
<evidence type="ECO:0000313" key="1">
    <source>
        <dbReference type="EMBL" id="KAI3742411.1"/>
    </source>
</evidence>
<keyword evidence="2" id="KW-1185">Reference proteome</keyword>
<comment type="caution">
    <text evidence="1">The sequence shown here is derived from an EMBL/GenBank/DDBJ whole genome shotgun (WGS) entry which is preliminary data.</text>
</comment>
<gene>
    <name evidence="1" type="ORF">L1987_60092</name>
</gene>
<reference evidence="2" key="1">
    <citation type="journal article" date="2022" name="Mol. Ecol. Resour.">
        <title>The genomes of chicory, endive, great burdock and yacon provide insights into Asteraceae palaeo-polyploidization history and plant inulin production.</title>
        <authorList>
            <person name="Fan W."/>
            <person name="Wang S."/>
            <person name="Wang H."/>
            <person name="Wang A."/>
            <person name="Jiang F."/>
            <person name="Liu H."/>
            <person name="Zhao H."/>
            <person name="Xu D."/>
            <person name="Zhang Y."/>
        </authorList>
    </citation>
    <scope>NUCLEOTIDE SEQUENCE [LARGE SCALE GENOMIC DNA]</scope>
    <source>
        <strain evidence="2">cv. Yunnan</strain>
    </source>
</reference>
<dbReference type="Proteomes" id="UP001056120">
    <property type="component" value="Linkage Group LG20"/>
</dbReference>
<proteinExistence type="predicted"/>
<dbReference type="EMBL" id="CM042037">
    <property type="protein sequence ID" value="KAI3742411.1"/>
    <property type="molecule type" value="Genomic_DNA"/>
</dbReference>
<name>A0ACB9D7C0_9ASTR</name>
<accession>A0ACB9D7C0</accession>